<dbReference type="Proteomes" id="UP000001343">
    <property type="component" value="Unassembled WGS sequence"/>
</dbReference>
<protein>
    <submittedName>
        <fullName evidence="1">Uncharacterized protein</fullName>
    </submittedName>
</protein>
<reference evidence="1 2" key="1">
    <citation type="journal article" date="2014" name="Int. J. Syst. Evol. Microbiol.">
        <title>Leptospira mayottensis sp. nov., a pathogenic species of the genus Leptospira isolated from humans.</title>
        <authorList>
            <person name="Bourhy P."/>
            <person name="Collet L."/>
            <person name="Brisse S."/>
            <person name="Picardeau M."/>
        </authorList>
    </citation>
    <scope>NUCLEOTIDE SEQUENCE [LARGE SCALE GENOMIC DNA]</scope>
    <source>
        <strain evidence="1 2">200901122</strain>
    </source>
</reference>
<dbReference type="AlphaFoldDB" id="A0AA87MNQ6"/>
<accession>A0AA87MNQ6</accession>
<comment type="caution">
    <text evidence="1">The sequence shown here is derived from an EMBL/GenBank/DDBJ whole genome shotgun (WGS) entry which is preliminary data.</text>
</comment>
<evidence type="ECO:0000313" key="2">
    <source>
        <dbReference type="Proteomes" id="UP000001343"/>
    </source>
</evidence>
<name>A0AA87MNQ6_9LEPT</name>
<sequence>MSALTIRLWVKRPFYKERIAEKIDEMNSFLLSKRFRENMRIFRIYVILLLTFLSVRTAYAEQIVTTKKDEPDSYYGLDVKAVISPSYGMRIRDGASGISNSNPNDRTGFSTPWTLLMISKTFEEIGIQTELWGELIRNNQLTSDTRVDTGTKQNPYVLNVRRANIKKNWNTSSWGNYTLGFGIQELPHTYTQWSNYWRWRYIDRGPLEALGFASQPADIGLNAVGNWSIISSQLMVSNGEGYRETQNTNSAGLDVSSRFSIEPELGENGKLGFHLFYRRENAFGSGGNECFEGKTTCLPNDLNPITALSRQTKSLQSDTMGLESNLIWNGPIQWNLGLGGFFKKQNSGEIRDRLQPFTAPVAFGKDGFGKALYAWLSIGIGSFHLLGRIERGTGNNGVVSVTDTIQREFLPGLSTSNVNLPTQIQNILPETKANGYSSKSSFRRISVFFEWIINSRFRMAIGYIENKNYDKNGIGQRVYIDQLGNERTEKEYLGQWNGTGNLGIVSYSALDRQILLRTTIEF</sequence>
<organism evidence="1 2">
    <name type="scientific">Leptospira mayottensis 200901122</name>
    <dbReference type="NCBI Taxonomy" id="1193010"/>
    <lineage>
        <taxon>Bacteria</taxon>
        <taxon>Pseudomonadati</taxon>
        <taxon>Spirochaetota</taxon>
        <taxon>Spirochaetia</taxon>
        <taxon>Leptospirales</taxon>
        <taxon>Leptospiraceae</taxon>
        <taxon>Leptospira</taxon>
    </lineage>
</organism>
<proteinExistence type="predicted"/>
<dbReference type="EMBL" id="AKWM02000029">
    <property type="protein sequence ID" value="EKS00879.1"/>
    <property type="molecule type" value="Genomic_DNA"/>
</dbReference>
<gene>
    <name evidence="1" type="ORF">LEP1GSC125_2196</name>
</gene>
<evidence type="ECO:0000313" key="1">
    <source>
        <dbReference type="EMBL" id="EKS00879.1"/>
    </source>
</evidence>